<keyword evidence="4" id="KW-1185">Reference proteome</keyword>
<evidence type="ECO:0000256" key="1">
    <source>
        <dbReference type="SAM" id="Phobius"/>
    </source>
</evidence>
<organism evidence="3 4">
    <name type="scientific">Pseudogemmatithrix spongiicola</name>
    <dbReference type="NCBI Taxonomy" id="3062599"/>
    <lineage>
        <taxon>Bacteria</taxon>
        <taxon>Pseudomonadati</taxon>
        <taxon>Gemmatimonadota</taxon>
        <taxon>Gemmatimonadia</taxon>
        <taxon>Gemmatimonadales</taxon>
        <taxon>Gemmatimonadaceae</taxon>
        <taxon>Pseudogemmatithrix</taxon>
    </lineage>
</organism>
<accession>A0AA49K0L6</accession>
<dbReference type="EMBL" id="CP130612">
    <property type="protein sequence ID" value="WKW12670.1"/>
    <property type="molecule type" value="Genomic_DNA"/>
</dbReference>
<feature type="transmembrane region" description="Helical" evidence="1">
    <location>
        <begin position="88"/>
        <end position="110"/>
    </location>
</feature>
<evidence type="ECO:0000313" key="3">
    <source>
        <dbReference type="EMBL" id="WKW15577.1"/>
    </source>
</evidence>
<evidence type="ECO:0000313" key="2">
    <source>
        <dbReference type="EMBL" id="WKW12670.1"/>
    </source>
</evidence>
<dbReference type="AlphaFoldDB" id="A0AA49K0L6"/>
<keyword evidence="1" id="KW-0812">Transmembrane</keyword>
<gene>
    <name evidence="2" type="ORF">Strain138_001976</name>
    <name evidence="3" type="ORF">Strain318_001975</name>
</gene>
<feature type="transmembrane region" description="Helical" evidence="1">
    <location>
        <begin position="50"/>
        <end position="76"/>
    </location>
</feature>
<dbReference type="RefSeq" id="WP_367885549.1">
    <property type="nucleotide sequence ID" value="NZ_CP130612.1"/>
</dbReference>
<keyword evidence="1" id="KW-1133">Transmembrane helix</keyword>
<feature type="transmembrane region" description="Helical" evidence="1">
    <location>
        <begin position="154"/>
        <end position="174"/>
    </location>
</feature>
<keyword evidence="1" id="KW-0472">Membrane</keyword>
<sequence>MLTPPRTWAAGRSWHWRVPLFAVLAWQAVRPLRAMGGHLFAGINFGAHEFGHLFFAFFGEWMTIAGGSLMQLLVPIGAAAVVLRSKDWFGVAVCALFLASALGDLSWYVADARAQDLDLVSFSPDGGGHDWHYLLASAGALKQDLALARMLRGVGWLLVIGATLFTLQLARWMATERPPEA</sequence>
<name>A0AA49K0L6_9BACT</name>
<dbReference type="Proteomes" id="UP001229955">
    <property type="component" value="Chromosome"/>
</dbReference>
<dbReference type="KEGG" id="pspc:Strain318_001975"/>
<evidence type="ECO:0000313" key="4">
    <source>
        <dbReference type="Proteomes" id="UP001229955"/>
    </source>
</evidence>
<proteinExistence type="predicted"/>
<protein>
    <submittedName>
        <fullName evidence="3">Uncharacterized protein</fullName>
    </submittedName>
</protein>
<accession>A0AA49JV43</accession>
<dbReference type="EMBL" id="CP130613">
    <property type="protein sequence ID" value="WKW15577.1"/>
    <property type="molecule type" value="Genomic_DNA"/>
</dbReference>
<reference evidence="3" key="1">
    <citation type="submission" date="2023-07" db="EMBL/GenBank/DDBJ databases">
        <authorList>
            <person name="Haufschild T."/>
            <person name="Kallscheuer N."/>
            <person name="Hammer J."/>
            <person name="Kohn T."/>
            <person name="Kabuu M."/>
            <person name="Jogler M."/>
            <person name="Wohfarth N."/>
            <person name="Heuer A."/>
            <person name="Rohde M."/>
            <person name="van Teeseling M.C.F."/>
            <person name="Jogler C."/>
        </authorList>
    </citation>
    <scope>NUCLEOTIDE SEQUENCE</scope>
    <source>
        <strain evidence="2">Strain 138</strain>
        <strain evidence="3">Strain 318</strain>
    </source>
</reference>